<gene>
    <name evidence="2" type="ORF">CLH62_14675</name>
</gene>
<proteinExistence type="predicted"/>
<evidence type="ECO:0000313" key="3">
    <source>
        <dbReference type="Proteomes" id="UP000229044"/>
    </source>
</evidence>
<dbReference type="InterPro" id="IPR036188">
    <property type="entry name" value="FAD/NAD-bd_sf"/>
</dbReference>
<evidence type="ECO:0000256" key="1">
    <source>
        <dbReference type="SAM" id="Phobius"/>
    </source>
</evidence>
<dbReference type="InterPro" id="IPR018723">
    <property type="entry name" value="DUF2254_membrane"/>
</dbReference>
<dbReference type="AlphaFoldDB" id="A0A2G1VBS1"/>
<sequence length="238" mass="25664">MTQTSRGGPRARLTTLRMGEITMAMGVAMAAGLGVGLAALAVDTAWFWPPPVELGTIAGARVLLGSVTSGLITVAVFGLWMRTVVVGLMAAHFSPRTLLIFLDDRFQRNLLAFMSAGVVAVLVILLRMPTDEQAAKRYDEASALLAYQSSLRAISEIGELAQEVGDVDFATCDSLYYASNCTDLSSLADEFAWRKQHSFPVRWLSRAALKDEYELKAPAAICLAQVGCAHRSNGARIH</sequence>
<keyword evidence="1" id="KW-1133">Transmembrane helix</keyword>
<comment type="caution">
    <text evidence="2">The sequence shown here is derived from an EMBL/GenBank/DDBJ whole genome shotgun (WGS) entry which is preliminary data.</text>
</comment>
<protein>
    <submittedName>
        <fullName evidence="2">Uncharacterized protein</fullName>
    </submittedName>
</protein>
<organism evidence="2 3">
    <name type="scientific">Marinobacter guineae</name>
    <dbReference type="NCBI Taxonomy" id="432303"/>
    <lineage>
        <taxon>Bacteria</taxon>
        <taxon>Pseudomonadati</taxon>
        <taxon>Pseudomonadota</taxon>
        <taxon>Gammaproteobacteria</taxon>
        <taxon>Pseudomonadales</taxon>
        <taxon>Marinobacteraceae</taxon>
        <taxon>Marinobacter</taxon>
    </lineage>
</organism>
<dbReference type="Gene3D" id="3.50.50.60">
    <property type="entry name" value="FAD/NAD(P)-binding domain"/>
    <property type="match status" value="1"/>
</dbReference>
<dbReference type="Pfam" id="PF10011">
    <property type="entry name" value="DUF2254"/>
    <property type="match status" value="1"/>
</dbReference>
<feature type="transmembrane region" description="Helical" evidence="1">
    <location>
        <begin position="110"/>
        <end position="128"/>
    </location>
</feature>
<feature type="transmembrane region" description="Helical" evidence="1">
    <location>
        <begin position="62"/>
        <end position="89"/>
    </location>
</feature>
<keyword evidence="1" id="KW-0472">Membrane</keyword>
<dbReference type="Proteomes" id="UP000229044">
    <property type="component" value="Unassembled WGS sequence"/>
</dbReference>
<name>A0A2G1VBS1_9GAMM</name>
<dbReference type="Gene3D" id="3.30.9.10">
    <property type="entry name" value="D-Amino Acid Oxidase, subunit A, domain 2"/>
    <property type="match status" value="1"/>
</dbReference>
<keyword evidence="1" id="KW-0812">Transmembrane</keyword>
<evidence type="ECO:0000313" key="2">
    <source>
        <dbReference type="EMBL" id="PHQ24174.1"/>
    </source>
</evidence>
<accession>A0A2G1VBS1</accession>
<feature type="transmembrane region" description="Helical" evidence="1">
    <location>
        <begin position="21"/>
        <end position="42"/>
    </location>
</feature>
<dbReference type="OrthoDB" id="6356906at2"/>
<keyword evidence="3" id="KW-1185">Reference proteome</keyword>
<dbReference type="EMBL" id="NTFI01000005">
    <property type="protein sequence ID" value="PHQ24174.1"/>
    <property type="molecule type" value="Genomic_DNA"/>
</dbReference>
<reference evidence="2 3" key="1">
    <citation type="submission" date="2017-09" db="EMBL/GenBank/DDBJ databases">
        <title>The draft genome sequences of Marinobacter guineae M3B.</title>
        <authorList>
            <person name="Cao J."/>
        </authorList>
    </citation>
    <scope>NUCLEOTIDE SEQUENCE [LARGE SCALE GENOMIC DNA]</scope>
    <source>
        <strain evidence="2 3">M3B</strain>
    </source>
</reference>